<evidence type="ECO:0000313" key="2">
    <source>
        <dbReference type="Proteomes" id="UP000005737"/>
    </source>
</evidence>
<dbReference type="EMBL" id="JH597773">
    <property type="protein sequence ID" value="EHQ05844.1"/>
    <property type="molecule type" value="Genomic_DNA"/>
</dbReference>
<dbReference type="GO" id="GO:0005524">
    <property type="term" value="F:ATP binding"/>
    <property type="evidence" value="ECO:0007669"/>
    <property type="project" value="UniProtKB-KW"/>
</dbReference>
<keyword evidence="2" id="KW-1185">Reference proteome</keyword>
<dbReference type="STRING" id="183.GCA_002009735_01831"/>
<evidence type="ECO:0000313" key="1">
    <source>
        <dbReference type="EMBL" id="EHQ05844.1"/>
    </source>
</evidence>
<dbReference type="HOGENOM" id="CLU_043387_0_0_12"/>
<keyword evidence="1" id="KW-0547">Nucleotide-binding</keyword>
<accession>H2CH02</accession>
<keyword evidence="1" id="KW-0067">ATP-binding</keyword>
<reference evidence="1 2" key="1">
    <citation type="submission" date="2011-10" db="EMBL/GenBank/DDBJ databases">
        <title>The Improved High-Quality Draft genome of Leptonema illini DSM 21528.</title>
        <authorList>
            <consortium name="US DOE Joint Genome Institute (JGI-PGF)"/>
            <person name="Lucas S."/>
            <person name="Copeland A."/>
            <person name="Lapidus A."/>
            <person name="Glavina del Rio T."/>
            <person name="Dalin E."/>
            <person name="Tice H."/>
            <person name="Bruce D."/>
            <person name="Goodwin L."/>
            <person name="Pitluck S."/>
            <person name="Peters L."/>
            <person name="Mikhailova N."/>
            <person name="Held B."/>
            <person name="Kyrpides N."/>
            <person name="Mavromatis K."/>
            <person name="Ivanova N."/>
            <person name="Markowitz V."/>
            <person name="Cheng J.-F."/>
            <person name="Hugenholtz P."/>
            <person name="Woyke T."/>
            <person name="Wu D."/>
            <person name="Gronow S."/>
            <person name="Wellnitz S."/>
            <person name="Brambilla E.-M."/>
            <person name="Klenk H.-P."/>
            <person name="Eisen J.A."/>
        </authorList>
    </citation>
    <scope>NUCLEOTIDE SEQUENCE [LARGE SCALE GENOMIC DNA]</scope>
    <source>
        <strain evidence="1 2">DSM 21528</strain>
    </source>
</reference>
<dbReference type="Proteomes" id="UP000005737">
    <property type="component" value="Unassembled WGS sequence"/>
</dbReference>
<dbReference type="Pfam" id="PF13589">
    <property type="entry name" value="HATPase_c_3"/>
    <property type="match status" value="1"/>
</dbReference>
<dbReference type="AlphaFoldDB" id="H2CH02"/>
<name>H2CH02_9LEPT</name>
<dbReference type="SUPFAM" id="SSF55874">
    <property type="entry name" value="ATPase domain of HSP90 chaperone/DNA topoisomerase II/histidine kinase"/>
    <property type="match status" value="1"/>
</dbReference>
<sequence>MKTEKGFIDASPSKRIFKSIIADYDLKQALCELIDNAIDQWVKSGKQKNLSVCIELNLDQQTIQVSDNAGGIKESELSYIVGPGQTSSTSAKGSIGIFGVGSKRAVVAIAQEIKIASRYEKKKTFHVELNDDWLNEDSWQLPYYEINDIEPKTTTIDLSRLRNPLTLERIEKVIEELQATYGYFILHKNFSLIINQTKLKPLIFNNSWSYNPDYKPQVIKTKIPVENDIVEVKFEGGLITDGGSAGHGEYGVYFYCNERLVSRAEKSYEVGFTSGKAGVPHGASSLSRLIVNFYGKPSLLPWNSSKSGIDYKHKVYEAARNEIINMLSYYTSLCRRLYPEADNAIYPFTEGKPERKTVPSLAQVRKIYDIPLPPSRPREDDIIKKKNEKIGKEKPWTVGLYETVMAVSTISKNKKLTQRNRINLLLLDSGLEIGFKEFLMHDSDSPLSEEKLAQIFKNRINVHQEVKKRTEKTPREIKRTDWGKIKYYYDKRCDLVHKKSTNAPTDDELEDFRELTERIFGKLFGLTF</sequence>
<dbReference type="RefSeq" id="WP_002770845.1">
    <property type="nucleotide sequence ID" value="NZ_JH597773.1"/>
</dbReference>
<proteinExistence type="predicted"/>
<dbReference type="Gene3D" id="3.30.565.10">
    <property type="entry name" value="Histidine kinase-like ATPase, C-terminal domain"/>
    <property type="match status" value="1"/>
</dbReference>
<organism evidence="1 2">
    <name type="scientific">Leptonema illini DSM 21528</name>
    <dbReference type="NCBI Taxonomy" id="929563"/>
    <lineage>
        <taxon>Bacteria</taxon>
        <taxon>Pseudomonadati</taxon>
        <taxon>Spirochaetota</taxon>
        <taxon>Spirochaetia</taxon>
        <taxon>Leptospirales</taxon>
        <taxon>Leptospiraceae</taxon>
        <taxon>Leptonema</taxon>
    </lineage>
</organism>
<dbReference type="InterPro" id="IPR036890">
    <property type="entry name" value="HATPase_C_sf"/>
</dbReference>
<gene>
    <name evidence="1" type="ORF">Lepil_1150</name>
</gene>
<protein>
    <submittedName>
        <fullName evidence="1">ATP-binding region ATPase domain protein</fullName>
    </submittedName>
</protein>